<dbReference type="FunFam" id="1.10.10.60:FF:000016">
    <property type="entry name" value="Transcriptional activator Myb isoform A"/>
    <property type="match status" value="1"/>
</dbReference>
<feature type="compositionally biased region" description="Low complexity" evidence="5">
    <location>
        <begin position="220"/>
        <end position="241"/>
    </location>
</feature>
<dbReference type="InterPro" id="IPR009057">
    <property type="entry name" value="Homeodomain-like_sf"/>
</dbReference>
<dbReference type="SUPFAM" id="SSF46689">
    <property type="entry name" value="Homeodomain-like"/>
    <property type="match status" value="2"/>
</dbReference>
<feature type="domain" description="HTH myb-type" evidence="7">
    <location>
        <begin position="453"/>
        <end position="503"/>
    </location>
</feature>
<feature type="domain" description="HTH myb-type" evidence="7">
    <location>
        <begin position="504"/>
        <end position="554"/>
    </location>
</feature>
<name>A0A2R5GTI6_9STRA</name>
<keyword evidence="4" id="KW-0539">Nucleus</keyword>
<protein>
    <submittedName>
        <fullName evidence="8">Transcription factor MYB3R-5</fullName>
    </submittedName>
</protein>
<dbReference type="PANTHER" id="PTHR46621:SF1">
    <property type="entry name" value="SNRNA-ACTIVATING PROTEIN COMPLEX SUBUNIT 4"/>
    <property type="match status" value="1"/>
</dbReference>
<feature type="compositionally biased region" description="Basic and acidic residues" evidence="5">
    <location>
        <begin position="130"/>
        <end position="139"/>
    </location>
</feature>
<evidence type="ECO:0000256" key="2">
    <source>
        <dbReference type="ARBA" id="ARBA00023125"/>
    </source>
</evidence>
<dbReference type="InterPro" id="IPR051575">
    <property type="entry name" value="Myb-like_DNA-bd"/>
</dbReference>
<keyword evidence="1" id="KW-0805">Transcription regulation</keyword>
<dbReference type="Gene3D" id="1.10.10.60">
    <property type="entry name" value="Homeodomain-like"/>
    <property type="match status" value="3"/>
</dbReference>
<feature type="compositionally biased region" description="Low complexity" evidence="5">
    <location>
        <begin position="317"/>
        <end position="334"/>
    </location>
</feature>
<dbReference type="GO" id="GO:0042795">
    <property type="term" value="P:snRNA transcription by RNA polymerase II"/>
    <property type="evidence" value="ECO:0007669"/>
    <property type="project" value="TreeGrafter"/>
</dbReference>
<dbReference type="GO" id="GO:0019185">
    <property type="term" value="C:snRNA-activating protein complex"/>
    <property type="evidence" value="ECO:0007669"/>
    <property type="project" value="TreeGrafter"/>
</dbReference>
<proteinExistence type="predicted"/>
<feature type="domain" description="Myb-like" evidence="6">
    <location>
        <begin position="449"/>
        <end position="499"/>
    </location>
</feature>
<feature type="compositionally biased region" description="Low complexity" evidence="5">
    <location>
        <begin position="379"/>
        <end position="391"/>
    </location>
</feature>
<feature type="region of interest" description="Disordered" evidence="5">
    <location>
        <begin position="130"/>
        <end position="155"/>
    </location>
</feature>
<accession>A0A2R5GTI6</accession>
<feature type="region of interest" description="Disordered" evidence="5">
    <location>
        <begin position="294"/>
        <end position="391"/>
    </location>
</feature>
<dbReference type="PROSITE" id="PS50090">
    <property type="entry name" value="MYB_LIKE"/>
    <property type="match status" value="3"/>
</dbReference>
<dbReference type="InterPro" id="IPR017930">
    <property type="entry name" value="Myb_dom"/>
</dbReference>
<evidence type="ECO:0000256" key="4">
    <source>
        <dbReference type="ARBA" id="ARBA00023242"/>
    </source>
</evidence>
<dbReference type="AlphaFoldDB" id="A0A2R5GTI6"/>
<comment type="caution">
    <text evidence="8">The sequence shown here is derived from an EMBL/GenBank/DDBJ whole genome shotgun (WGS) entry which is preliminary data.</text>
</comment>
<dbReference type="SMART" id="SM00717">
    <property type="entry name" value="SANT"/>
    <property type="match status" value="3"/>
</dbReference>
<dbReference type="InParanoid" id="A0A2R5GTI6"/>
<feature type="region of interest" description="Disordered" evidence="5">
    <location>
        <begin position="220"/>
        <end position="247"/>
    </location>
</feature>
<evidence type="ECO:0000259" key="6">
    <source>
        <dbReference type="PROSITE" id="PS50090"/>
    </source>
</evidence>
<dbReference type="InterPro" id="IPR001005">
    <property type="entry name" value="SANT/Myb"/>
</dbReference>
<gene>
    <name evidence="8" type="ORF">FCC1311_081882</name>
</gene>
<dbReference type="PROSITE" id="PS51294">
    <property type="entry name" value="HTH_MYB"/>
    <property type="match status" value="3"/>
</dbReference>
<dbReference type="CDD" id="cd00167">
    <property type="entry name" value="SANT"/>
    <property type="match status" value="3"/>
</dbReference>
<evidence type="ECO:0000256" key="5">
    <source>
        <dbReference type="SAM" id="MobiDB-lite"/>
    </source>
</evidence>
<feature type="domain" description="Myb-like" evidence="6">
    <location>
        <begin position="402"/>
        <end position="448"/>
    </location>
</feature>
<dbReference type="GO" id="GO:0001006">
    <property type="term" value="F:RNA polymerase III type 3 promoter sequence-specific DNA binding"/>
    <property type="evidence" value="ECO:0007669"/>
    <property type="project" value="TreeGrafter"/>
</dbReference>
<feature type="region of interest" description="Disordered" evidence="5">
    <location>
        <begin position="78"/>
        <end position="100"/>
    </location>
</feature>
<dbReference type="Proteomes" id="UP000241890">
    <property type="component" value="Unassembled WGS sequence"/>
</dbReference>
<keyword evidence="9" id="KW-1185">Reference proteome</keyword>
<keyword evidence="3" id="KW-0804">Transcription</keyword>
<keyword evidence="2" id="KW-0238">DNA-binding</keyword>
<organism evidence="8 9">
    <name type="scientific">Hondaea fermentalgiana</name>
    <dbReference type="NCBI Taxonomy" id="2315210"/>
    <lineage>
        <taxon>Eukaryota</taxon>
        <taxon>Sar</taxon>
        <taxon>Stramenopiles</taxon>
        <taxon>Bigyra</taxon>
        <taxon>Labyrinthulomycetes</taxon>
        <taxon>Thraustochytrida</taxon>
        <taxon>Thraustochytriidae</taxon>
        <taxon>Hondaea</taxon>
    </lineage>
</organism>
<evidence type="ECO:0000313" key="8">
    <source>
        <dbReference type="EMBL" id="GBG31963.1"/>
    </source>
</evidence>
<evidence type="ECO:0000313" key="9">
    <source>
        <dbReference type="Proteomes" id="UP000241890"/>
    </source>
</evidence>
<dbReference type="Pfam" id="PF13921">
    <property type="entry name" value="Myb_DNA-bind_6"/>
    <property type="match status" value="1"/>
</dbReference>
<evidence type="ECO:0000259" key="7">
    <source>
        <dbReference type="PROSITE" id="PS51294"/>
    </source>
</evidence>
<evidence type="ECO:0000256" key="1">
    <source>
        <dbReference type="ARBA" id="ARBA00023015"/>
    </source>
</evidence>
<sequence length="556" mass="61460">MRVEVPANIFDAAPVGEPAGPFFHEHDYYEHDLDTDEDEACFPMMHYDDKQQPYYSDVTLSGAPSAAAHSDFAAANQYHQQPYHQQHLQPQPQAHHAQHLPPQFAHEHGLYAPPPMPTVAPMHHQLHEGNMHQHDHYERAQAQAHSQAPPLPQLPFIPTADAYPSRAEAAAAANPPHPGMEVVHDDYVDVWDAMSAPTPAIKANQPLPAHNNNVYATSPASSAAFTPNSSSSAYTTAAPSPNCVPPPPLAYHPDGAKLRKFPADQEVAGLFMNEPFHEGMPAHEEKSLPATHMDLAAAGPPAPMAPKMVTASRHRATTAAATSSISSSSSSSSSKPAVAKTESRSRKQKANPNWQLPDISAKRVKVSSTKSSSDLERFASNGSGASGNSAASGELNKKIYYRRSWTPEEDERLLQLVKEHGAMRWARIAEHMPNKTGNQCSQRWHKALDPTIVKGKWSDAEDDLLVKLVEQKGKKWKEISFSIPGRTGKQCRDRYTARLNPNLRTGKWSHEEEQIALEAHKRLGNRWAAIQKLLPHRSWYTIKWKIESFAKQSSAE</sequence>
<dbReference type="EMBL" id="BEYU01000110">
    <property type="protein sequence ID" value="GBG31963.1"/>
    <property type="molecule type" value="Genomic_DNA"/>
</dbReference>
<dbReference type="PANTHER" id="PTHR46621">
    <property type="entry name" value="SNRNA-ACTIVATING PROTEIN COMPLEX SUBUNIT 4"/>
    <property type="match status" value="1"/>
</dbReference>
<feature type="domain" description="HTH myb-type" evidence="7">
    <location>
        <begin position="402"/>
        <end position="452"/>
    </location>
</feature>
<dbReference type="GO" id="GO:0000978">
    <property type="term" value="F:RNA polymerase II cis-regulatory region sequence-specific DNA binding"/>
    <property type="evidence" value="ECO:0007669"/>
    <property type="project" value="TreeGrafter"/>
</dbReference>
<dbReference type="GO" id="GO:0042796">
    <property type="term" value="P:snRNA transcription by RNA polymerase III"/>
    <property type="evidence" value="ECO:0007669"/>
    <property type="project" value="TreeGrafter"/>
</dbReference>
<evidence type="ECO:0000256" key="3">
    <source>
        <dbReference type="ARBA" id="ARBA00023163"/>
    </source>
</evidence>
<dbReference type="Pfam" id="PF00249">
    <property type="entry name" value="Myb_DNA-binding"/>
    <property type="match status" value="1"/>
</dbReference>
<feature type="domain" description="Myb-like" evidence="6">
    <location>
        <begin position="500"/>
        <end position="550"/>
    </location>
</feature>
<dbReference type="OrthoDB" id="2143914at2759"/>
<reference evidence="8 9" key="1">
    <citation type="submission" date="2017-12" db="EMBL/GenBank/DDBJ databases">
        <title>Sequencing, de novo assembly and annotation of complete genome of a new Thraustochytrid species, strain FCC1311.</title>
        <authorList>
            <person name="Sedici K."/>
            <person name="Godart F."/>
            <person name="Aiese Cigliano R."/>
            <person name="Sanseverino W."/>
            <person name="Barakat M."/>
            <person name="Ortet P."/>
            <person name="Marechal E."/>
            <person name="Cagnac O."/>
            <person name="Amato A."/>
        </authorList>
    </citation>
    <scope>NUCLEOTIDE SEQUENCE [LARGE SCALE GENOMIC DNA]</scope>
</reference>